<dbReference type="InterPro" id="IPR037062">
    <property type="entry name" value="Malic_N_dom_sf"/>
</dbReference>
<dbReference type="CDD" id="cd05312">
    <property type="entry name" value="NAD_bind_1_malic_enz"/>
    <property type="match status" value="1"/>
</dbReference>
<dbReference type="InterPro" id="IPR036291">
    <property type="entry name" value="NAD(P)-bd_dom_sf"/>
</dbReference>
<evidence type="ECO:0000256" key="7">
    <source>
        <dbReference type="ARBA" id="ARBA00052591"/>
    </source>
</evidence>
<dbReference type="GO" id="GO:0005829">
    <property type="term" value="C:cytosol"/>
    <property type="evidence" value="ECO:0007669"/>
    <property type="project" value="TreeGrafter"/>
</dbReference>
<feature type="domain" description="Malic enzyme N-terminal" evidence="13">
    <location>
        <begin position="150"/>
        <end position="345"/>
    </location>
</feature>
<name>A0A194VJN0_CYTMA</name>
<dbReference type="SMART" id="SM01274">
    <property type="entry name" value="malic"/>
    <property type="match status" value="1"/>
</dbReference>
<protein>
    <recommendedName>
        <fullName evidence="11">Malic enzyme</fullName>
    </recommendedName>
</protein>
<evidence type="ECO:0000256" key="11">
    <source>
        <dbReference type="RuleBase" id="RU003426"/>
    </source>
</evidence>
<dbReference type="GO" id="GO:0005739">
    <property type="term" value="C:mitochondrion"/>
    <property type="evidence" value="ECO:0007669"/>
    <property type="project" value="TreeGrafter"/>
</dbReference>
<proteinExistence type="inferred from homology"/>
<dbReference type="PROSITE" id="PS00331">
    <property type="entry name" value="MALIC_ENZYMES"/>
    <property type="match status" value="1"/>
</dbReference>
<dbReference type="InterPro" id="IPR001891">
    <property type="entry name" value="Malic_OxRdtase"/>
</dbReference>
<reference evidence="14" key="1">
    <citation type="submission" date="2014-12" db="EMBL/GenBank/DDBJ databases">
        <title>Genome Sequence of Valsa Canker Pathogens Uncovers a Specific Adaption of Colonization on Woody Bark.</title>
        <authorList>
            <person name="Yin Z."/>
            <person name="Liu H."/>
            <person name="Gao X."/>
            <person name="Li Z."/>
            <person name="Song N."/>
            <person name="Ke X."/>
            <person name="Dai Q."/>
            <person name="Wu Y."/>
            <person name="Sun Y."/>
            <person name="Xu J.-R."/>
            <person name="Kang Z.K."/>
            <person name="Wang L."/>
            <person name="Huang L."/>
        </authorList>
    </citation>
    <scope>NUCLEOTIDE SEQUENCE [LARGE SCALE GENOMIC DNA]</scope>
    <source>
        <strain evidence="14">03-8</strain>
    </source>
</reference>
<dbReference type="Pfam" id="PF03949">
    <property type="entry name" value="Malic_M"/>
    <property type="match status" value="1"/>
</dbReference>
<comment type="catalytic activity">
    <reaction evidence="7">
        <text>(S)-malate + NAD(+) = pyruvate + CO2 + NADH</text>
        <dbReference type="Rhea" id="RHEA:12653"/>
        <dbReference type="ChEBI" id="CHEBI:15361"/>
        <dbReference type="ChEBI" id="CHEBI:15589"/>
        <dbReference type="ChEBI" id="CHEBI:16526"/>
        <dbReference type="ChEBI" id="CHEBI:57540"/>
        <dbReference type="ChEBI" id="CHEBI:57945"/>
        <dbReference type="EC" id="1.1.1.38"/>
    </reaction>
</comment>
<dbReference type="FunFam" id="3.40.50.720:FF:000055">
    <property type="entry name" value="NAD-dependent malic enzyme"/>
    <property type="match status" value="1"/>
</dbReference>
<dbReference type="InterPro" id="IPR015884">
    <property type="entry name" value="Malic_enzyme_CS"/>
</dbReference>
<dbReference type="AlphaFoldDB" id="A0A194VJN0"/>
<evidence type="ECO:0000256" key="2">
    <source>
        <dbReference type="ARBA" id="ARBA00008785"/>
    </source>
</evidence>
<keyword evidence="15" id="KW-1185">Reference proteome</keyword>
<comment type="similarity">
    <text evidence="2 11">Belongs to the malic enzymes family.</text>
</comment>
<keyword evidence="5" id="KW-0520">NAD</keyword>
<dbReference type="FunFam" id="3.40.50.10380:FF:000001">
    <property type="entry name" value="NAD-dependent malic enzyme"/>
    <property type="match status" value="1"/>
</dbReference>
<evidence type="ECO:0000256" key="8">
    <source>
        <dbReference type="PIRSR" id="PIRSR000106-1"/>
    </source>
</evidence>
<accession>A0A194VJN0</accession>
<dbReference type="GO" id="GO:0004471">
    <property type="term" value="F:malate dehydrogenase (decarboxylating) (NAD+) activity"/>
    <property type="evidence" value="ECO:0007669"/>
    <property type="project" value="TreeGrafter"/>
</dbReference>
<feature type="binding site" evidence="10">
    <location>
        <position position="317"/>
    </location>
    <ligand>
        <name>a divalent metal cation</name>
        <dbReference type="ChEBI" id="CHEBI:60240"/>
    </ligand>
</feature>
<sequence length="673" mass="73777">MKIPSLPLLLSSRPFLLSSAFRTQVLSSTKSSSILRPSGFTSNLQTTLPFTATTTRYHGMAPKEKNPKYGHLPLSTSGPLDCALVGTMLLNHSYFNKGSAFPANERSDFNLTGLLPQSTQTLEQQANRAYEQYSSRPDNLSKNTFLTSMKDQNQVLYYKLLYDHMDEMFSIVYTPTEGDAIQNFSRVFRRPQGCFLNIHDVDRVHHDLAQWGTPEDIDYIVVTDGEEILGIGDQGVGGVLISVAKLTLTTLCAGIHPNRTLPVVLDCGTDNESLLEDDLYLGLREKRVRGEKYDKFVDTFVKAARELYPRAYVHFEDFGLDNGKFSPTSINPDSVPARRILDHYSPKIPCFNDDVQGTGCVTLAAILSGLHVAGQKLGDMRVVIFGSGSAGCGIADQIRDAIVAETNCSKEDAAKHIWLIDKPGLLTTNSTLNHAQEPFAKPKDEWDGKSTDLQAVIKEVHPNVLIGTSTKPGSFTEDIIKEMASHVDRPIIMPLSNPTRLHEAVPADLLKWTEGRALVATGSPFEPVKGAWGKGGKEVEIQVAECNNSVVFPGIGLGAVLCRAKLVTDKMLVAAVEAVAEMSPALKDSNAPLVPGVDSVRDVSVNVARKVIRAAEKEGLATEEGIPSDDEELREWIREQMWNPVYRPLKYVKPKGASRLAKGELGMVGSVER</sequence>
<comment type="cofactor">
    <cofactor evidence="10">
        <name>Mg(2+)</name>
        <dbReference type="ChEBI" id="CHEBI:18420"/>
    </cofactor>
    <cofactor evidence="10">
        <name>Mn(2+)</name>
        <dbReference type="ChEBI" id="CHEBI:29035"/>
    </cofactor>
    <text evidence="10">Divalent metal cations. Prefers magnesium or manganese.</text>
</comment>
<dbReference type="SMR" id="A0A194VJN0"/>
<evidence type="ECO:0000256" key="3">
    <source>
        <dbReference type="ARBA" id="ARBA00022723"/>
    </source>
</evidence>
<evidence type="ECO:0000256" key="4">
    <source>
        <dbReference type="ARBA" id="ARBA00023002"/>
    </source>
</evidence>
<dbReference type="EMBL" id="KN796132">
    <property type="protein sequence ID" value="KUI64351.1"/>
    <property type="molecule type" value="Genomic_DNA"/>
</dbReference>
<evidence type="ECO:0000256" key="5">
    <source>
        <dbReference type="ARBA" id="ARBA00023027"/>
    </source>
</evidence>
<gene>
    <name evidence="14" type="ORF">VM1G_11168</name>
</gene>
<evidence type="ECO:0000313" key="15">
    <source>
        <dbReference type="Proteomes" id="UP000078559"/>
    </source>
</evidence>
<comment type="catalytic activity">
    <reaction evidence="6">
        <text>oxaloacetate + H(+) = pyruvate + CO2</text>
        <dbReference type="Rhea" id="RHEA:15641"/>
        <dbReference type="ChEBI" id="CHEBI:15361"/>
        <dbReference type="ChEBI" id="CHEBI:15378"/>
        <dbReference type="ChEBI" id="CHEBI:16452"/>
        <dbReference type="ChEBI" id="CHEBI:16526"/>
        <dbReference type="EC" id="1.1.1.38"/>
    </reaction>
</comment>
<dbReference type="SUPFAM" id="SSF53223">
    <property type="entry name" value="Aminoacid dehydrogenase-like, N-terminal domain"/>
    <property type="match status" value="1"/>
</dbReference>
<dbReference type="SMART" id="SM00919">
    <property type="entry name" value="Malic_M"/>
    <property type="match status" value="1"/>
</dbReference>
<dbReference type="GO" id="GO:0051287">
    <property type="term" value="F:NAD binding"/>
    <property type="evidence" value="ECO:0007669"/>
    <property type="project" value="InterPro"/>
</dbReference>
<feature type="binding site" evidence="9">
    <location>
        <position position="497"/>
    </location>
    <ligand>
        <name>(S)-malate</name>
        <dbReference type="ChEBI" id="CHEBI:15589"/>
    </ligand>
</feature>
<feature type="domain" description="Malic enzyme NAD-binding" evidence="12">
    <location>
        <begin position="355"/>
        <end position="616"/>
    </location>
</feature>
<dbReference type="GO" id="GO:0046872">
    <property type="term" value="F:metal ion binding"/>
    <property type="evidence" value="ECO:0007669"/>
    <property type="project" value="UniProtKB-KW"/>
</dbReference>
<dbReference type="GO" id="GO:0006108">
    <property type="term" value="P:malate metabolic process"/>
    <property type="evidence" value="ECO:0007669"/>
    <property type="project" value="TreeGrafter"/>
</dbReference>
<organism evidence="14 15">
    <name type="scientific">Cytospora mali</name>
    <name type="common">Apple Valsa canker fungus</name>
    <name type="synonym">Valsa mali</name>
    <dbReference type="NCBI Taxonomy" id="578113"/>
    <lineage>
        <taxon>Eukaryota</taxon>
        <taxon>Fungi</taxon>
        <taxon>Dikarya</taxon>
        <taxon>Ascomycota</taxon>
        <taxon>Pezizomycotina</taxon>
        <taxon>Sordariomycetes</taxon>
        <taxon>Sordariomycetidae</taxon>
        <taxon>Diaporthales</taxon>
        <taxon>Cytosporaceae</taxon>
        <taxon>Cytospora</taxon>
    </lineage>
</organism>
<dbReference type="Pfam" id="PF00390">
    <property type="entry name" value="malic"/>
    <property type="match status" value="1"/>
</dbReference>
<evidence type="ECO:0000256" key="6">
    <source>
        <dbReference type="ARBA" id="ARBA00050168"/>
    </source>
</evidence>
<feature type="binding site" evidence="9">
    <location>
        <position position="547"/>
    </location>
    <ligand>
        <name>(S)-malate</name>
        <dbReference type="ChEBI" id="CHEBI:15589"/>
    </ligand>
</feature>
<dbReference type="PANTHER" id="PTHR23406:SF34">
    <property type="entry name" value="NAD-DEPENDENT MALIC ENZYME, MITOCHONDRIAL"/>
    <property type="match status" value="1"/>
</dbReference>
<feature type="binding site" evidence="10">
    <location>
        <position position="354"/>
    </location>
    <ligand>
        <name>a divalent metal cation</name>
        <dbReference type="ChEBI" id="CHEBI:60240"/>
    </ligand>
</feature>
<evidence type="ECO:0000256" key="1">
    <source>
        <dbReference type="ARBA" id="ARBA00001936"/>
    </source>
</evidence>
<dbReference type="PANTHER" id="PTHR23406">
    <property type="entry name" value="MALIC ENZYME-RELATED"/>
    <property type="match status" value="1"/>
</dbReference>
<evidence type="ECO:0000313" key="14">
    <source>
        <dbReference type="EMBL" id="KUI64351.1"/>
    </source>
</evidence>
<dbReference type="OrthoDB" id="5365701at2759"/>
<dbReference type="Gene3D" id="3.40.50.10380">
    <property type="entry name" value="Malic enzyme, N-terminal domain"/>
    <property type="match status" value="1"/>
</dbReference>
<dbReference type="NCBIfam" id="NF010052">
    <property type="entry name" value="PRK13529.1"/>
    <property type="match status" value="1"/>
</dbReference>
<dbReference type="InterPro" id="IPR012302">
    <property type="entry name" value="Malic_NAD-bd"/>
</dbReference>
<dbReference type="InterPro" id="IPR012301">
    <property type="entry name" value="Malic_N_dom"/>
</dbReference>
<feature type="binding site" evidence="10">
    <location>
        <position position="316"/>
    </location>
    <ligand>
        <name>a divalent metal cation</name>
        <dbReference type="ChEBI" id="CHEBI:60240"/>
    </ligand>
</feature>
<dbReference type="InterPro" id="IPR046346">
    <property type="entry name" value="Aminoacid_DH-like_N_sf"/>
</dbReference>
<comment type="cofactor">
    <cofactor evidence="1">
        <name>Mn(2+)</name>
        <dbReference type="ChEBI" id="CHEBI:29035"/>
    </cofactor>
</comment>
<evidence type="ECO:0000259" key="13">
    <source>
        <dbReference type="SMART" id="SM01274"/>
    </source>
</evidence>
<dbReference type="Proteomes" id="UP000078559">
    <property type="component" value="Unassembled WGS sequence"/>
</dbReference>
<feature type="active site" description="Proton acceptor" evidence="8">
    <location>
        <position position="245"/>
    </location>
</feature>
<evidence type="ECO:0000259" key="12">
    <source>
        <dbReference type="SMART" id="SM00919"/>
    </source>
</evidence>
<evidence type="ECO:0000256" key="10">
    <source>
        <dbReference type="PIRSR" id="PIRSR000106-3"/>
    </source>
</evidence>
<keyword evidence="4 11" id="KW-0560">Oxidoreductase</keyword>
<dbReference type="PIRSF" id="PIRSF000106">
    <property type="entry name" value="ME"/>
    <property type="match status" value="1"/>
</dbReference>
<evidence type="ECO:0000256" key="9">
    <source>
        <dbReference type="PIRSR" id="PIRSR000106-2"/>
    </source>
</evidence>
<dbReference type="SUPFAM" id="SSF51735">
    <property type="entry name" value="NAD(P)-binding Rossmann-fold domains"/>
    <property type="match status" value="1"/>
</dbReference>
<dbReference type="PRINTS" id="PR00072">
    <property type="entry name" value="MALOXRDTASE"/>
</dbReference>
<keyword evidence="3 10" id="KW-0479">Metal-binding</keyword>
<feature type="active site" description="Proton donor" evidence="8">
    <location>
        <position position="173"/>
    </location>
</feature>
<dbReference type="Gene3D" id="3.40.50.720">
    <property type="entry name" value="NAD(P)-binding Rossmann-like Domain"/>
    <property type="match status" value="1"/>
</dbReference>